<feature type="signal peptide" evidence="1">
    <location>
        <begin position="1"/>
        <end position="22"/>
    </location>
</feature>
<feature type="chain" id="PRO_5045671110" evidence="1">
    <location>
        <begin position="23"/>
        <end position="400"/>
    </location>
</feature>
<dbReference type="PROSITE" id="PS51257">
    <property type="entry name" value="PROKAR_LIPOPROTEIN"/>
    <property type="match status" value="1"/>
</dbReference>
<dbReference type="EMBL" id="BAABFN010000004">
    <property type="protein sequence ID" value="GAA4311137.1"/>
    <property type="molecule type" value="Genomic_DNA"/>
</dbReference>
<protein>
    <submittedName>
        <fullName evidence="5">DUF5000 domain-containing lipoprotein</fullName>
    </submittedName>
</protein>
<accession>A0ABP8FU90</accession>
<evidence type="ECO:0000313" key="5">
    <source>
        <dbReference type="EMBL" id="GAA4311137.1"/>
    </source>
</evidence>
<dbReference type="Gene3D" id="2.60.120.260">
    <property type="entry name" value="Galactose-binding domain-like"/>
    <property type="match status" value="1"/>
</dbReference>
<feature type="domain" description="DUF4959" evidence="2">
    <location>
        <begin position="27"/>
        <end position="130"/>
    </location>
</feature>
<gene>
    <name evidence="5" type="ORF">GCM10023143_20080</name>
</gene>
<dbReference type="Pfam" id="PF16391">
    <property type="entry name" value="DUF5000"/>
    <property type="match status" value="1"/>
</dbReference>
<dbReference type="InterPro" id="IPR008979">
    <property type="entry name" value="Galactose-bd-like_sf"/>
</dbReference>
<dbReference type="RefSeq" id="WP_344978802.1">
    <property type="nucleotide sequence ID" value="NZ_BAABFN010000004.1"/>
</dbReference>
<dbReference type="Proteomes" id="UP001501207">
    <property type="component" value="Unassembled WGS sequence"/>
</dbReference>
<dbReference type="InterPro" id="IPR032527">
    <property type="entry name" value="DUF4959"/>
</dbReference>
<sequence length="400" mass="45397">MKKQQFFISPPFCGLLSMLMLAALWQGCKRETDAYIDPKAPAPAQVSGLKITSTPGGAFITYKIPEDPNLFYVKAEYEIQPGVFREAKSSYYTDTLALVGFGDTLSHEVKIYSVGRNNKESEPISLNVKPLTPPVRSIFETLALGSTFGGVFVSFKDSTQANIGITLMVEDSLGMGTWEPLGTYYTAELEGVFAARGLDTVERKFGAYIQDHWLNRSDTLIARLTPRFEELIPKDKFKALKLESDNWQPVAAKYNMENLWDGIELESENQFAPPTKPLPEWFSIDLGHEVIFSRMKLFQRIQYPYNGAWVKKFAIYGSNTLSDDWADWELLATFDYKTPSGLPWPQYTADDLAYARTGQDFAFPDGLPAVRYMRFKVLETYNMTGQFYFGEFTFWGKMVP</sequence>
<evidence type="ECO:0000313" key="6">
    <source>
        <dbReference type="Proteomes" id="UP001501207"/>
    </source>
</evidence>
<dbReference type="InterPro" id="IPR033431">
    <property type="entry name" value="DUF5126"/>
</dbReference>
<keyword evidence="1" id="KW-0732">Signal</keyword>
<dbReference type="SUPFAM" id="SSF49785">
    <property type="entry name" value="Galactose-binding domain-like"/>
    <property type="match status" value="1"/>
</dbReference>
<reference evidence="6" key="1">
    <citation type="journal article" date="2019" name="Int. J. Syst. Evol. Microbiol.">
        <title>The Global Catalogue of Microorganisms (GCM) 10K type strain sequencing project: providing services to taxonomists for standard genome sequencing and annotation.</title>
        <authorList>
            <consortium name="The Broad Institute Genomics Platform"/>
            <consortium name="The Broad Institute Genome Sequencing Center for Infectious Disease"/>
            <person name="Wu L."/>
            <person name="Ma J."/>
        </authorList>
    </citation>
    <scope>NUCLEOTIDE SEQUENCE [LARGE SCALE GENOMIC DNA]</scope>
    <source>
        <strain evidence="6">JCM 17664</strain>
    </source>
</reference>
<evidence type="ECO:0000259" key="3">
    <source>
        <dbReference type="Pfam" id="PF16391"/>
    </source>
</evidence>
<feature type="domain" description="DUF5126" evidence="4">
    <location>
        <begin position="131"/>
        <end position="234"/>
    </location>
</feature>
<feature type="domain" description="DUF5000" evidence="3">
    <location>
        <begin position="272"/>
        <end position="396"/>
    </location>
</feature>
<keyword evidence="6" id="KW-1185">Reference proteome</keyword>
<comment type="caution">
    <text evidence="5">The sequence shown here is derived from an EMBL/GenBank/DDBJ whole genome shotgun (WGS) entry which is preliminary data.</text>
</comment>
<evidence type="ECO:0000256" key="1">
    <source>
        <dbReference type="SAM" id="SignalP"/>
    </source>
</evidence>
<dbReference type="InterPro" id="IPR032164">
    <property type="entry name" value="DUF5000"/>
</dbReference>
<proteinExistence type="predicted"/>
<evidence type="ECO:0000259" key="4">
    <source>
        <dbReference type="Pfam" id="PF17166"/>
    </source>
</evidence>
<keyword evidence="5" id="KW-0449">Lipoprotein</keyword>
<dbReference type="Pfam" id="PF16323">
    <property type="entry name" value="DUF4959"/>
    <property type="match status" value="1"/>
</dbReference>
<name>A0ABP8FU90_9BACT</name>
<organism evidence="5 6">
    <name type="scientific">Compostibacter hankyongensis</name>
    <dbReference type="NCBI Taxonomy" id="1007089"/>
    <lineage>
        <taxon>Bacteria</taxon>
        <taxon>Pseudomonadati</taxon>
        <taxon>Bacteroidota</taxon>
        <taxon>Chitinophagia</taxon>
        <taxon>Chitinophagales</taxon>
        <taxon>Chitinophagaceae</taxon>
        <taxon>Compostibacter</taxon>
    </lineage>
</organism>
<dbReference type="Pfam" id="PF17166">
    <property type="entry name" value="DUF5126"/>
    <property type="match status" value="1"/>
</dbReference>
<evidence type="ECO:0000259" key="2">
    <source>
        <dbReference type="Pfam" id="PF16323"/>
    </source>
</evidence>